<name>A0A919EAD9_9ACTN</name>
<evidence type="ECO:0000259" key="7">
    <source>
        <dbReference type="PROSITE" id="PS51755"/>
    </source>
</evidence>
<evidence type="ECO:0000256" key="4">
    <source>
        <dbReference type="ARBA" id="ARBA00023125"/>
    </source>
</evidence>
<sequence>MRRVLRAERRVSVNTSNTTLIQCTERQRETVVLSFSILGALEIRTPRGPAEIPGGLQRTLVQALLVSEGQAIAGDTLIDEMWGESVPENEANALQAHVSRLRRRLKDLEPERPASRLSMHPSGYRLAVASGELDAAHFVALVKQAEVVSATDPGESAALTRAALSMWRGPVFGGHAGGSVCQTAAARYEEYRMRALELFFDAELRAGRHSAILAELHEAHAGNPLREYFCEQLMIALYRSGRQADALDTYRRMWHRLSEELGVEPSPSLRRVEHAILSHHPALSTVGDARSALLETV</sequence>
<dbReference type="InterPro" id="IPR011990">
    <property type="entry name" value="TPR-like_helical_dom_sf"/>
</dbReference>
<feature type="DNA-binding region" description="OmpR/PhoB-type" evidence="6">
    <location>
        <begin position="25"/>
        <end position="128"/>
    </location>
</feature>
<dbReference type="AlphaFoldDB" id="A0A919EAD9"/>
<comment type="caution">
    <text evidence="8">The sequence shown here is derived from an EMBL/GenBank/DDBJ whole genome shotgun (WGS) entry which is preliminary data.</text>
</comment>
<evidence type="ECO:0000313" key="9">
    <source>
        <dbReference type="Proteomes" id="UP000638313"/>
    </source>
</evidence>
<keyword evidence="4 6" id="KW-0238">DNA-binding</keyword>
<feature type="domain" description="OmpR/PhoB-type" evidence="7">
    <location>
        <begin position="25"/>
        <end position="128"/>
    </location>
</feature>
<dbReference type="Gene3D" id="1.10.10.10">
    <property type="entry name" value="Winged helix-like DNA-binding domain superfamily/Winged helix DNA-binding domain"/>
    <property type="match status" value="1"/>
</dbReference>
<reference evidence="8" key="2">
    <citation type="submission" date="2020-09" db="EMBL/GenBank/DDBJ databases">
        <authorList>
            <person name="Sun Q."/>
            <person name="Ohkuma M."/>
        </authorList>
    </citation>
    <scope>NUCLEOTIDE SEQUENCE</scope>
    <source>
        <strain evidence="8">JCM 4059</strain>
    </source>
</reference>
<evidence type="ECO:0000256" key="5">
    <source>
        <dbReference type="ARBA" id="ARBA00023163"/>
    </source>
</evidence>
<dbReference type="Proteomes" id="UP000638313">
    <property type="component" value="Unassembled WGS sequence"/>
</dbReference>
<dbReference type="CDD" id="cd15831">
    <property type="entry name" value="BTAD"/>
    <property type="match status" value="1"/>
</dbReference>
<reference evidence="8" key="1">
    <citation type="journal article" date="2014" name="Int. J. Syst. Evol. Microbiol.">
        <title>Complete genome sequence of Corynebacterium casei LMG S-19264T (=DSM 44701T), isolated from a smear-ripened cheese.</title>
        <authorList>
            <consortium name="US DOE Joint Genome Institute (JGI-PGF)"/>
            <person name="Walter F."/>
            <person name="Albersmeier A."/>
            <person name="Kalinowski J."/>
            <person name="Ruckert C."/>
        </authorList>
    </citation>
    <scope>NUCLEOTIDE SEQUENCE</scope>
    <source>
        <strain evidence="8">JCM 4059</strain>
    </source>
</reference>
<keyword evidence="9" id="KW-1185">Reference proteome</keyword>
<dbReference type="SUPFAM" id="SSF46894">
    <property type="entry name" value="C-terminal effector domain of the bipartite response regulators"/>
    <property type="match status" value="1"/>
</dbReference>
<accession>A0A919EAD9</accession>
<dbReference type="PANTHER" id="PTHR35807:SF1">
    <property type="entry name" value="TRANSCRIPTIONAL REGULATOR REDD"/>
    <property type="match status" value="1"/>
</dbReference>
<dbReference type="InterPro" id="IPR005158">
    <property type="entry name" value="BTAD"/>
</dbReference>
<protein>
    <recommendedName>
        <fullName evidence="7">OmpR/PhoB-type domain-containing protein</fullName>
    </recommendedName>
</protein>
<dbReference type="PROSITE" id="PS51755">
    <property type="entry name" value="OMPR_PHOB"/>
    <property type="match status" value="1"/>
</dbReference>
<dbReference type="EMBL" id="BNBD01000001">
    <property type="protein sequence ID" value="GHF29946.1"/>
    <property type="molecule type" value="Genomic_DNA"/>
</dbReference>
<evidence type="ECO:0000313" key="8">
    <source>
        <dbReference type="EMBL" id="GHF29946.1"/>
    </source>
</evidence>
<evidence type="ECO:0000256" key="2">
    <source>
        <dbReference type="ARBA" id="ARBA00023012"/>
    </source>
</evidence>
<evidence type="ECO:0000256" key="3">
    <source>
        <dbReference type="ARBA" id="ARBA00023015"/>
    </source>
</evidence>
<dbReference type="PANTHER" id="PTHR35807">
    <property type="entry name" value="TRANSCRIPTIONAL REGULATOR REDD-RELATED"/>
    <property type="match status" value="1"/>
</dbReference>
<organism evidence="8 9">
    <name type="scientific">Streptomyces mashuensis</name>
    <dbReference type="NCBI Taxonomy" id="33904"/>
    <lineage>
        <taxon>Bacteria</taxon>
        <taxon>Bacillati</taxon>
        <taxon>Actinomycetota</taxon>
        <taxon>Actinomycetes</taxon>
        <taxon>Kitasatosporales</taxon>
        <taxon>Streptomycetaceae</taxon>
        <taxon>Streptomyces</taxon>
    </lineage>
</organism>
<dbReference type="Pfam" id="PF03704">
    <property type="entry name" value="BTAD"/>
    <property type="match status" value="1"/>
</dbReference>
<dbReference type="InterPro" id="IPR001867">
    <property type="entry name" value="OmpR/PhoB-type_DNA-bd"/>
</dbReference>
<gene>
    <name evidence="8" type="ORF">GCM10010218_08940</name>
</gene>
<dbReference type="InterPro" id="IPR051677">
    <property type="entry name" value="AfsR-DnrI-RedD_regulator"/>
</dbReference>
<dbReference type="SMART" id="SM01043">
    <property type="entry name" value="BTAD"/>
    <property type="match status" value="1"/>
</dbReference>
<evidence type="ECO:0000256" key="1">
    <source>
        <dbReference type="ARBA" id="ARBA00005820"/>
    </source>
</evidence>
<dbReference type="GO" id="GO:0006355">
    <property type="term" value="P:regulation of DNA-templated transcription"/>
    <property type="evidence" value="ECO:0007669"/>
    <property type="project" value="InterPro"/>
</dbReference>
<dbReference type="GO" id="GO:0000160">
    <property type="term" value="P:phosphorelay signal transduction system"/>
    <property type="evidence" value="ECO:0007669"/>
    <property type="project" value="UniProtKB-KW"/>
</dbReference>
<dbReference type="Pfam" id="PF00486">
    <property type="entry name" value="Trans_reg_C"/>
    <property type="match status" value="1"/>
</dbReference>
<dbReference type="InterPro" id="IPR016032">
    <property type="entry name" value="Sig_transdc_resp-reg_C-effctor"/>
</dbReference>
<dbReference type="InterPro" id="IPR036388">
    <property type="entry name" value="WH-like_DNA-bd_sf"/>
</dbReference>
<comment type="similarity">
    <text evidence="1">Belongs to the AfsR/DnrI/RedD regulatory family.</text>
</comment>
<keyword evidence="5" id="KW-0804">Transcription</keyword>
<keyword evidence="2" id="KW-0902">Two-component regulatory system</keyword>
<dbReference type="Gene3D" id="1.25.40.10">
    <property type="entry name" value="Tetratricopeptide repeat domain"/>
    <property type="match status" value="1"/>
</dbReference>
<proteinExistence type="inferred from homology"/>
<dbReference type="SUPFAM" id="SSF48452">
    <property type="entry name" value="TPR-like"/>
    <property type="match status" value="1"/>
</dbReference>
<evidence type="ECO:0000256" key="6">
    <source>
        <dbReference type="PROSITE-ProRule" id="PRU01091"/>
    </source>
</evidence>
<dbReference type="SMART" id="SM00862">
    <property type="entry name" value="Trans_reg_C"/>
    <property type="match status" value="1"/>
</dbReference>
<dbReference type="GO" id="GO:0003677">
    <property type="term" value="F:DNA binding"/>
    <property type="evidence" value="ECO:0007669"/>
    <property type="project" value="UniProtKB-UniRule"/>
</dbReference>
<keyword evidence="3" id="KW-0805">Transcription regulation</keyword>